<sequence>MKSPNNQKKIEHPELGWVTYKKNVRSKRITLRVKADASIVVTLPQRTPYQAAEKVLLQNINWVKEQLGKAQQLKQAKALSYDSTFQVGHKQLCIVPDPEVSAVTIRYGEENIKLSIPSDWKLREAATQEAIQLGIIEALRREAKIYLPQRTRALAAAKGIEINTIRIKNIKTRWGSCSSKKNINLSLYLMVLPFHLIDYVIFHELAHIKHQNHSPAFWRHLEMLLPNASALDQAMKEQQIPF</sequence>
<evidence type="ECO:0000313" key="2">
    <source>
        <dbReference type="EMBL" id="BDS14936.1"/>
    </source>
</evidence>
<dbReference type="EMBL" id="AP026867">
    <property type="protein sequence ID" value="BDS14936.1"/>
    <property type="molecule type" value="Genomic_DNA"/>
</dbReference>
<organism evidence="2 3">
    <name type="scientific">Aureispira anguillae</name>
    <dbReference type="NCBI Taxonomy" id="2864201"/>
    <lineage>
        <taxon>Bacteria</taxon>
        <taxon>Pseudomonadati</taxon>
        <taxon>Bacteroidota</taxon>
        <taxon>Saprospiria</taxon>
        <taxon>Saprospirales</taxon>
        <taxon>Saprospiraceae</taxon>
        <taxon>Aureispira</taxon>
    </lineage>
</organism>
<dbReference type="Gene3D" id="3.30.2010.10">
    <property type="entry name" value="Metalloproteases ('zincins'), catalytic domain"/>
    <property type="match status" value="1"/>
</dbReference>
<protein>
    <submittedName>
        <fullName evidence="2">M48 family metallopeptidase</fullName>
    </submittedName>
</protein>
<reference evidence="2" key="1">
    <citation type="submission" date="2022-09" db="EMBL/GenBank/DDBJ databases">
        <title>Aureispira anguillicida sp. nov., isolated from Leptocephalus of Japanese eel Anguilla japonica.</title>
        <authorList>
            <person name="Yuasa K."/>
            <person name="Mekata T."/>
            <person name="Ikunari K."/>
        </authorList>
    </citation>
    <scope>NUCLEOTIDE SEQUENCE</scope>
    <source>
        <strain evidence="2">EL160426</strain>
    </source>
</reference>
<dbReference type="PANTHER" id="PTHR30399:SF1">
    <property type="entry name" value="UTP PYROPHOSPHATASE"/>
    <property type="match status" value="1"/>
</dbReference>
<dbReference type="AlphaFoldDB" id="A0A916DXC2"/>
<evidence type="ECO:0000313" key="3">
    <source>
        <dbReference type="Proteomes" id="UP001060919"/>
    </source>
</evidence>
<name>A0A916DXC2_9BACT</name>
<dbReference type="KEGG" id="aup:AsAng_0057180"/>
<dbReference type="InterPro" id="IPR053136">
    <property type="entry name" value="UTP_pyrophosphatase-like"/>
</dbReference>
<accession>A0A916DXC2</accession>
<gene>
    <name evidence="2" type="ORF">AsAng_0057180</name>
</gene>
<evidence type="ECO:0000259" key="1">
    <source>
        <dbReference type="Pfam" id="PF01863"/>
    </source>
</evidence>
<proteinExistence type="predicted"/>
<dbReference type="PANTHER" id="PTHR30399">
    <property type="entry name" value="UNCHARACTERIZED PROTEIN YGJP"/>
    <property type="match status" value="1"/>
</dbReference>
<dbReference type="InterPro" id="IPR002725">
    <property type="entry name" value="YgjP-like_metallopeptidase"/>
</dbReference>
<dbReference type="Proteomes" id="UP001060919">
    <property type="component" value="Chromosome"/>
</dbReference>
<dbReference type="RefSeq" id="WP_264790133.1">
    <property type="nucleotide sequence ID" value="NZ_AP026867.1"/>
</dbReference>
<feature type="domain" description="YgjP-like metallopeptidase" evidence="1">
    <location>
        <begin position="27"/>
        <end position="237"/>
    </location>
</feature>
<dbReference type="CDD" id="cd07344">
    <property type="entry name" value="M48_yhfN_like"/>
    <property type="match status" value="1"/>
</dbReference>
<dbReference type="Pfam" id="PF01863">
    <property type="entry name" value="YgjP-like"/>
    <property type="match status" value="1"/>
</dbReference>
<keyword evidence="3" id="KW-1185">Reference proteome</keyword>